<dbReference type="Proteomes" id="UP001054945">
    <property type="component" value="Unassembled WGS sequence"/>
</dbReference>
<sequence length="117" mass="12794">MFVLSKRVYIICSEGQITLQKAEPATLAVRLSSTLKRTGTLLMYGAGNVGARMGGPLTAANNANGNFSKIGHSFPNGRHWRVKHETVPIYQLSANTHPWRRGINSLESLSPYGNLNL</sequence>
<proteinExistence type="predicted"/>
<accession>A0AAV4QYA2</accession>
<gene>
    <name evidence="1" type="ORF">CEXT_231131</name>
</gene>
<comment type="caution">
    <text evidence="1">The sequence shown here is derived from an EMBL/GenBank/DDBJ whole genome shotgun (WGS) entry which is preliminary data.</text>
</comment>
<name>A0AAV4QYA2_CAEEX</name>
<evidence type="ECO:0000313" key="2">
    <source>
        <dbReference type="Proteomes" id="UP001054945"/>
    </source>
</evidence>
<organism evidence="1 2">
    <name type="scientific">Caerostris extrusa</name>
    <name type="common">Bark spider</name>
    <name type="synonym">Caerostris bankana</name>
    <dbReference type="NCBI Taxonomy" id="172846"/>
    <lineage>
        <taxon>Eukaryota</taxon>
        <taxon>Metazoa</taxon>
        <taxon>Ecdysozoa</taxon>
        <taxon>Arthropoda</taxon>
        <taxon>Chelicerata</taxon>
        <taxon>Arachnida</taxon>
        <taxon>Araneae</taxon>
        <taxon>Araneomorphae</taxon>
        <taxon>Entelegynae</taxon>
        <taxon>Araneoidea</taxon>
        <taxon>Araneidae</taxon>
        <taxon>Caerostris</taxon>
    </lineage>
</organism>
<dbReference type="AlphaFoldDB" id="A0AAV4QYA2"/>
<dbReference type="EMBL" id="BPLR01007177">
    <property type="protein sequence ID" value="GIY14993.1"/>
    <property type="molecule type" value="Genomic_DNA"/>
</dbReference>
<protein>
    <submittedName>
        <fullName evidence="1">Uncharacterized protein</fullName>
    </submittedName>
</protein>
<evidence type="ECO:0000313" key="1">
    <source>
        <dbReference type="EMBL" id="GIY14993.1"/>
    </source>
</evidence>
<reference evidence="1 2" key="1">
    <citation type="submission" date="2021-06" db="EMBL/GenBank/DDBJ databases">
        <title>Caerostris extrusa draft genome.</title>
        <authorList>
            <person name="Kono N."/>
            <person name="Arakawa K."/>
        </authorList>
    </citation>
    <scope>NUCLEOTIDE SEQUENCE [LARGE SCALE GENOMIC DNA]</scope>
</reference>
<keyword evidence="2" id="KW-1185">Reference proteome</keyword>